<dbReference type="Gene3D" id="3.40.640.10">
    <property type="entry name" value="Type I PLP-dependent aspartate aminotransferase-like (Major domain)"/>
    <property type="match status" value="1"/>
</dbReference>
<evidence type="ECO:0000259" key="2">
    <source>
        <dbReference type="Pfam" id="PF00155"/>
    </source>
</evidence>
<dbReference type="EMBL" id="WSRQ01000005">
    <property type="protein sequence ID" value="MVX62917.1"/>
    <property type="molecule type" value="Genomic_DNA"/>
</dbReference>
<feature type="domain" description="Aminotransferase class I/classII large" evidence="2">
    <location>
        <begin position="34"/>
        <end position="385"/>
    </location>
</feature>
<comment type="similarity">
    <text evidence="1">Belongs to the class-I pyridoxal-phosphate-dependent aminotransferase family.</text>
</comment>
<proteinExistence type="inferred from homology"/>
<organism evidence="3 4">
    <name type="scientific">Clostridium chromiireducens</name>
    <dbReference type="NCBI Taxonomy" id="225345"/>
    <lineage>
        <taxon>Bacteria</taxon>
        <taxon>Bacillati</taxon>
        <taxon>Bacillota</taxon>
        <taxon>Clostridia</taxon>
        <taxon>Eubacteriales</taxon>
        <taxon>Clostridiaceae</taxon>
        <taxon>Clostridium</taxon>
    </lineage>
</organism>
<evidence type="ECO:0000313" key="4">
    <source>
        <dbReference type="Proteomes" id="UP000656077"/>
    </source>
</evidence>
<dbReference type="Pfam" id="PF00155">
    <property type="entry name" value="Aminotran_1_2"/>
    <property type="match status" value="1"/>
</dbReference>
<dbReference type="PROSITE" id="PS00105">
    <property type="entry name" value="AA_TRANSFER_CLASS_1"/>
    <property type="match status" value="1"/>
</dbReference>
<dbReference type="Gene3D" id="3.90.1150.10">
    <property type="entry name" value="Aspartate Aminotransferase, domain 1"/>
    <property type="match status" value="2"/>
</dbReference>
<dbReference type="NCBIfam" id="NF005305">
    <property type="entry name" value="PRK06836.1"/>
    <property type="match status" value="1"/>
</dbReference>
<dbReference type="AlphaFoldDB" id="A0A964W1C6"/>
<comment type="caution">
    <text evidence="3">The sequence shown here is derived from an EMBL/GenBank/DDBJ whole genome shotgun (WGS) entry which is preliminary data.</text>
</comment>
<dbReference type="InterPro" id="IPR004838">
    <property type="entry name" value="NHTrfase_class1_PyrdxlP-BS"/>
</dbReference>
<dbReference type="Proteomes" id="UP000656077">
    <property type="component" value="Unassembled WGS sequence"/>
</dbReference>
<name>A0A964W1C6_9CLOT</name>
<dbReference type="PANTHER" id="PTHR42691:SF1">
    <property type="entry name" value="ASPARTATE AMINOTRANSFERASE YHDR-RELATED"/>
    <property type="match status" value="1"/>
</dbReference>
<dbReference type="EC" id="2.6.1.-" evidence="1"/>
<dbReference type="PANTHER" id="PTHR42691">
    <property type="entry name" value="ASPARTATE AMINOTRANSFERASE YHDR-RELATED"/>
    <property type="match status" value="1"/>
</dbReference>
<dbReference type="InterPro" id="IPR004839">
    <property type="entry name" value="Aminotransferase_I/II_large"/>
</dbReference>
<keyword evidence="1" id="KW-0808">Transferase</keyword>
<dbReference type="SUPFAM" id="SSF53383">
    <property type="entry name" value="PLP-dependent transferases"/>
    <property type="match status" value="1"/>
</dbReference>
<evidence type="ECO:0000256" key="1">
    <source>
        <dbReference type="RuleBase" id="RU000481"/>
    </source>
</evidence>
<reference evidence="3" key="1">
    <citation type="submission" date="2019-12" db="EMBL/GenBank/DDBJ databases">
        <title>Microbes associate with the intestines of laboratory mice.</title>
        <authorList>
            <person name="Navarre W."/>
            <person name="Wong E."/>
        </authorList>
    </citation>
    <scope>NUCLEOTIDE SEQUENCE</scope>
    <source>
        <strain evidence="3">NM79_F5</strain>
    </source>
</reference>
<keyword evidence="1 3" id="KW-0032">Aminotransferase</keyword>
<dbReference type="RefSeq" id="WP_160358186.1">
    <property type="nucleotide sequence ID" value="NZ_WSRQ01000005.1"/>
</dbReference>
<evidence type="ECO:0000313" key="3">
    <source>
        <dbReference type="EMBL" id="MVX62917.1"/>
    </source>
</evidence>
<protein>
    <recommendedName>
        <fullName evidence="1">Aminotransferase</fullName>
        <ecNumber evidence="1">2.6.1.-</ecNumber>
    </recommendedName>
</protein>
<dbReference type="GO" id="GO:0030170">
    <property type="term" value="F:pyridoxal phosphate binding"/>
    <property type="evidence" value="ECO:0007669"/>
    <property type="project" value="InterPro"/>
</dbReference>
<dbReference type="PRINTS" id="PR00753">
    <property type="entry name" value="ACCSYNTHASE"/>
</dbReference>
<dbReference type="GO" id="GO:0008483">
    <property type="term" value="F:transaminase activity"/>
    <property type="evidence" value="ECO:0007669"/>
    <property type="project" value="UniProtKB-KW"/>
</dbReference>
<comment type="cofactor">
    <cofactor evidence="1">
        <name>pyridoxal 5'-phosphate</name>
        <dbReference type="ChEBI" id="CHEBI:597326"/>
    </cofactor>
</comment>
<accession>A0A964W1C6</accession>
<dbReference type="CDD" id="cd00609">
    <property type="entry name" value="AAT_like"/>
    <property type="match status" value="1"/>
</dbReference>
<dbReference type="InterPro" id="IPR015424">
    <property type="entry name" value="PyrdxlP-dep_Trfase"/>
</dbReference>
<sequence>MISNRLKSLISNSTTIRAMFEEGKRLSKIHGEENVFDFSIGNPNVEPPENIKEVIIDILNEESPNFVHGYMHNSGYEDVRDTISTFLNKKYNLSLTGKNLVMTCGAAGGLNIIFESILNPGDEIITFSPYFGEYKNYVETFHGILTTVPTNTENFEPDLEALANAITSKTKAILINTPNNPTGAIYSKEVLRGLTHVLNAKEKELNTSIYLISDEPYREIVYDDVEVPCILKYYNNSFIAYSYSKSLSLPGERIGYVVTNSLMNDFDEMMAALNISNRVLGFVNAPSLFQRVIAKTIGSEVDVNIYKKNRDLLYNHLVSLGFTCFKPQGAFYLFPKSPIEDDKKFCEDAKQFNLLLVPGSTFGCPGHVRLAYCTSYEKIEKSLQAFDKLAALYNLK</sequence>
<dbReference type="InterPro" id="IPR015421">
    <property type="entry name" value="PyrdxlP-dep_Trfase_major"/>
</dbReference>
<dbReference type="InterPro" id="IPR015422">
    <property type="entry name" value="PyrdxlP-dep_Trfase_small"/>
</dbReference>
<gene>
    <name evidence="3" type="ORF">GKZ28_04265</name>
</gene>